<keyword evidence="1" id="KW-0539">Nucleus</keyword>
<name>A0A8J4TEV1_9TREM</name>
<evidence type="ECO:0000256" key="2">
    <source>
        <dbReference type="SAM" id="MobiDB-lite"/>
    </source>
</evidence>
<feature type="region of interest" description="Disordered" evidence="2">
    <location>
        <begin position="179"/>
        <end position="200"/>
    </location>
</feature>
<feature type="compositionally biased region" description="Pro residues" evidence="2">
    <location>
        <begin position="1"/>
        <end position="13"/>
    </location>
</feature>
<accession>A0A8J4TEV1</accession>
<dbReference type="Pfam" id="PF16493">
    <property type="entry name" value="Meis_PKNOX_N"/>
    <property type="match status" value="1"/>
</dbReference>
<organism evidence="4 5">
    <name type="scientific">Paragonimus heterotremus</name>
    <dbReference type="NCBI Taxonomy" id="100268"/>
    <lineage>
        <taxon>Eukaryota</taxon>
        <taxon>Metazoa</taxon>
        <taxon>Spiralia</taxon>
        <taxon>Lophotrochozoa</taxon>
        <taxon>Platyhelminthes</taxon>
        <taxon>Trematoda</taxon>
        <taxon>Digenea</taxon>
        <taxon>Plagiorchiida</taxon>
        <taxon>Troglotremata</taxon>
        <taxon>Troglotrematidae</taxon>
        <taxon>Paragonimus</taxon>
    </lineage>
</organism>
<dbReference type="AlphaFoldDB" id="A0A8J4TEV1"/>
<dbReference type="EMBL" id="LUCH01001302">
    <property type="protein sequence ID" value="KAF5403309.1"/>
    <property type="molecule type" value="Genomic_DNA"/>
</dbReference>
<feature type="compositionally biased region" description="Basic and acidic residues" evidence="2">
    <location>
        <begin position="603"/>
        <end position="651"/>
    </location>
</feature>
<feature type="compositionally biased region" description="Low complexity" evidence="2">
    <location>
        <begin position="364"/>
        <end position="380"/>
    </location>
</feature>
<feature type="region of interest" description="Disordered" evidence="2">
    <location>
        <begin position="213"/>
        <end position="242"/>
    </location>
</feature>
<evidence type="ECO:0000313" key="5">
    <source>
        <dbReference type="Proteomes" id="UP000748531"/>
    </source>
</evidence>
<keyword evidence="5" id="KW-1185">Reference proteome</keyword>
<feature type="region of interest" description="Disordered" evidence="2">
    <location>
        <begin position="360"/>
        <end position="401"/>
    </location>
</feature>
<feature type="compositionally biased region" description="Low complexity" evidence="2">
    <location>
        <begin position="213"/>
        <end position="230"/>
    </location>
</feature>
<evidence type="ECO:0000259" key="3">
    <source>
        <dbReference type="Pfam" id="PF16493"/>
    </source>
</evidence>
<comment type="caution">
    <text evidence="4">The sequence shown here is derived from an EMBL/GenBank/DDBJ whole genome shotgun (WGS) entry which is preliminary data.</text>
</comment>
<gene>
    <name evidence="4" type="ORF">PHET_03181</name>
</gene>
<dbReference type="Gene3D" id="1.10.10.60">
    <property type="entry name" value="Homeodomain-like"/>
    <property type="match status" value="1"/>
</dbReference>
<feature type="region of interest" description="Disordered" evidence="2">
    <location>
        <begin position="544"/>
        <end position="652"/>
    </location>
</feature>
<evidence type="ECO:0000256" key="1">
    <source>
        <dbReference type="ARBA" id="ARBA00023242"/>
    </source>
</evidence>
<feature type="region of interest" description="Disordered" evidence="2">
    <location>
        <begin position="752"/>
        <end position="772"/>
    </location>
</feature>
<dbReference type="Proteomes" id="UP000748531">
    <property type="component" value="Unassembled WGS sequence"/>
</dbReference>
<feature type="compositionally biased region" description="Polar residues" evidence="2">
    <location>
        <begin position="592"/>
        <end position="601"/>
    </location>
</feature>
<feature type="compositionally biased region" description="Polar residues" evidence="2">
    <location>
        <begin position="389"/>
        <end position="401"/>
    </location>
</feature>
<protein>
    <recommendedName>
        <fullName evidence="3">MEIS N-terminal domain-containing protein</fullName>
    </recommendedName>
</protein>
<dbReference type="InterPro" id="IPR032453">
    <property type="entry name" value="PKNOX/Meis_N"/>
</dbReference>
<feature type="region of interest" description="Disordered" evidence="2">
    <location>
        <begin position="1"/>
        <end position="21"/>
    </location>
</feature>
<dbReference type="OrthoDB" id="10056939at2759"/>
<sequence length="954" mass="100903">MLPNIHPSPPPPTMLTDSMIGSSKSGPFHGSHLPLSGDNPFLFRSSTFFPAGTNSSPVCPNIFSIPPGSVNVGRQSLNSNLTAINGADMKQHVEAIESHPLFPLLALIFEKCELATCTPHDEHCRTTGDICSSDSFQEDISIFTKEVHELCDSFCARYIACLKGKMPLDLVCDDRESAGSTGSASSPLPNRPSTPNLFSEIGDATGTSSYSYVSVGNNHNSNSDHSGTGSAHQIGTNGVGLVTATGPDSNSGAFASGNSLQIRAPPFSHVYNSTSTDAFKTAFTDDLEKCAPIPGSLAALFPATSSCSLSSSSTSSIGSTSPTVVTSVSVGHSYIGPSCAATATTSSNVSLCATSRNPEHEGALTLSSSNNNNTENTNLEQNHDRSRHSSTPTSPFYTSQSQFHSSLSAGDSAVYDLSPALRSSINPRNYYNQYFSHYIRANEFNPFHSIVPHLESSLAYQEHIQSQPPTQPYDYSASYPYSQYAMQQNPSLSHIGPTGDVTAGLSLSSTIMQDAYNAVPGLYHTADNGSGNGYFPKLSRSNGIIPPVSPNGHSHHMDYHSPVLNRPSSRSRQHQEQQQQQQLGKLHPAMLNGSSASTTPIGNRRERPMNGESTDHERITIRSRDHGMSEDNGSQKDSMEELETESRNELKRQKKRGIFPKVATNIMRAWFINARRRIVQPMIDQSNRTGPHGYSSNDASSACMNYMEGAPYAAYTRAAQAAAAVAGFPNHPSSNDMYLAAAAVAAAASASSSMTGASGDNPSRLGASFSSNNPCSLPHARKPNMDISPSMGTSLMSEFLNADRGVDRTDLANHIPPSSYGSLLPAAVAAAVGGVGGCGTSETSTGTYSPSFPYYGQFDSLSGYALHNPALAAYCSGGPQSSIPNGYDTSSAFYHANLMNNVAANSTNYPTSYCPRAYRMASASTGSESSHGSDGGGGMNCANPHLIGAAGLTN</sequence>
<reference evidence="4" key="1">
    <citation type="submission" date="2019-05" db="EMBL/GenBank/DDBJ databases">
        <title>Annotation for the trematode Paragonimus heterotremus.</title>
        <authorList>
            <person name="Choi Y.-J."/>
        </authorList>
    </citation>
    <scope>NUCLEOTIDE SEQUENCE</scope>
    <source>
        <strain evidence="4">LC</strain>
    </source>
</reference>
<evidence type="ECO:0000313" key="4">
    <source>
        <dbReference type="EMBL" id="KAF5403309.1"/>
    </source>
</evidence>
<feature type="compositionally biased region" description="Polar residues" evidence="2">
    <location>
        <begin position="179"/>
        <end position="197"/>
    </location>
</feature>
<proteinExistence type="predicted"/>
<feature type="domain" description="MEIS N-terminal" evidence="3">
    <location>
        <begin position="89"/>
        <end position="147"/>
    </location>
</feature>